<dbReference type="Proteomes" id="UP000039865">
    <property type="component" value="Unassembled WGS sequence"/>
</dbReference>
<dbReference type="InParanoid" id="A0A078AJJ2"/>
<gene>
    <name evidence="1" type="primary">Contig8388.g8947</name>
    <name evidence="1" type="ORF">STYLEM_11076</name>
</gene>
<protein>
    <submittedName>
        <fullName evidence="1">Uncharacterized protein</fullName>
    </submittedName>
</protein>
<proteinExistence type="predicted"/>
<accession>A0A078AJJ2</accession>
<keyword evidence="2" id="KW-1185">Reference proteome</keyword>
<sequence length="205" mass="24528">MKKLVEEVVRLDKQGKNSDNSLEYLSNFMDGLQQLIHWYHWHNTTEKGIIFQKQNNDSIIDEEEKEKQMFQQQVQKEDGIDKDILKLKKEKLEQVFAVDMAQVKNKYEGIMALQGPLKDQFDIFDKPDLFQVKEKGRKYLCFGGQQHAKIQHFYQKHLEDKKYGELELSTNVKSKQLKESKQILTNFIFFIKQEDIKRGRRRQKN</sequence>
<dbReference type="AlphaFoldDB" id="A0A078AJJ2"/>
<name>A0A078AJJ2_STYLE</name>
<dbReference type="EMBL" id="CCKQ01010524">
    <property type="protein sequence ID" value="CDW82051.1"/>
    <property type="molecule type" value="Genomic_DNA"/>
</dbReference>
<organism evidence="1 2">
    <name type="scientific">Stylonychia lemnae</name>
    <name type="common">Ciliate</name>
    <dbReference type="NCBI Taxonomy" id="5949"/>
    <lineage>
        <taxon>Eukaryota</taxon>
        <taxon>Sar</taxon>
        <taxon>Alveolata</taxon>
        <taxon>Ciliophora</taxon>
        <taxon>Intramacronucleata</taxon>
        <taxon>Spirotrichea</taxon>
        <taxon>Stichotrichia</taxon>
        <taxon>Sporadotrichida</taxon>
        <taxon>Oxytrichidae</taxon>
        <taxon>Stylonychinae</taxon>
        <taxon>Stylonychia</taxon>
    </lineage>
</organism>
<evidence type="ECO:0000313" key="2">
    <source>
        <dbReference type="Proteomes" id="UP000039865"/>
    </source>
</evidence>
<evidence type="ECO:0000313" key="1">
    <source>
        <dbReference type="EMBL" id="CDW82051.1"/>
    </source>
</evidence>
<reference evidence="1 2" key="1">
    <citation type="submission" date="2014-06" db="EMBL/GenBank/DDBJ databases">
        <authorList>
            <person name="Swart Estienne"/>
        </authorList>
    </citation>
    <scope>NUCLEOTIDE SEQUENCE [LARGE SCALE GENOMIC DNA]</scope>
    <source>
        <strain evidence="1 2">130c</strain>
    </source>
</reference>